<dbReference type="Pfam" id="PF02384">
    <property type="entry name" value="N6_Mtase"/>
    <property type="match status" value="1"/>
</dbReference>
<evidence type="ECO:0000259" key="4">
    <source>
        <dbReference type="Pfam" id="PF01420"/>
    </source>
</evidence>
<dbReference type="InterPro" id="IPR000055">
    <property type="entry name" value="Restrct_endonuc_typeI_TRD"/>
</dbReference>
<accession>A0A5K1IWC7</accession>
<dbReference type="PANTHER" id="PTHR30408:SF12">
    <property type="entry name" value="TYPE I RESTRICTION ENZYME MJAVIII SPECIFICITY SUBUNIT"/>
    <property type="match status" value="1"/>
</dbReference>
<dbReference type="GO" id="GO:0009007">
    <property type="term" value="F:site-specific DNA-methyltransferase (adenine-specific) activity"/>
    <property type="evidence" value="ECO:0007669"/>
    <property type="project" value="UniProtKB-EC"/>
</dbReference>
<gene>
    <name evidence="6" type="ORF">KCJAJFAP_02134</name>
</gene>
<keyword evidence="3" id="KW-0238">DNA-binding</keyword>
<dbReference type="Pfam" id="PF01420">
    <property type="entry name" value="Methylase_S"/>
    <property type="match status" value="2"/>
</dbReference>
<keyword evidence="6" id="KW-0489">Methyltransferase</keyword>
<dbReference type="GO" id="GO:0009307">
    <property type="term" value="P:DNA restriction-modification system"/>
    <property type="evidence" value="ECO:0007669"/>
    <property type="project" value="UniProtKB-KW"/>
</dbReference>
<dbReference type="InterPro" id="IPR003356">
    <property type="entry name" value="DNA_methylase_A-5"/>
</dbReference>
<dbReference type="SUPFAM" id="SSF116734">
    <property type="entry name" value="DNA methylase specificity domain"/>
    <property type="match status" value="2"/>
</dbReference>
<feature type="domain" description="Type I restriction modification DNA specificity" evidence="4">
    <location>
        <begin position="934"/>
        <end position="1067"/>
    </location>
</feature>
<evidence type="ECO:0000313" key="7">
    <source>
        <dbReference type="Proteomes" id="UP000361836"/>
    </source>
</evidence>
<dbReference type="InterPro" id="IPR044946">
    <property type="entry name" value="Restrct_endonuc_typeI_TRD_sf"/>
</dbReference>
<name>A0A5K1IWC7_9ACTN</name>
<dbReference type="GO" id="GO:0032259">
    <property type="term" value="P:methylation"/>
    <property type="evidence" value="ECO:0007669"/>
    <property type="project" value="UniProtKB-KW"/>
</dbReference>
<evidence type="ECO:0000256" key="1">
    <source>
        <dbReference type="ARBA" id="ARBA00010923"/>
    </source>
</evidence>
<dbReference type="EC" id="2.1.1.72" evidence="6"/>
<dbReference type="EMBL" id="CABWIE010000013">
    <property type="protein sequence ID" value="VWL93087.1"/>
    <property type="molecule type" value="Genomic_DNA"/>
</dbReference>
<dbReference type="InterPro" id="IPR002052">
    <property type="entry name" value="DNA_methylase_N6_adenine_CS"/>
</dbReference>
<dbReference type="GO" id="GO:0008170">
    <property type="term" value="F:N-methyltransferase activity"/>
    <property type="evidence" value="ECO:0007669"/>
    <property type="project" value="InterPro"/>
</dbReference>
<dbReference type="Proteomes" id="UP000361836">
    <property type="component" value="Unassembled WGS sequence"/>
</dbReference>
<dbReference type="RefSeq" id="WP_152076248.1">
    <property type="nucleotide sequence ID" value="NZ_CAAKNU010000015.1"/>
</dbReference>
<organism evidence="6 7">
    <name type="scientific">Collinsella aerofaciens</name>
    <dbReference type="NCBI Taxonomy" id="74426"/>
    <lineage>
        <taxon>Bacteria</taxon>
        <taxon>Bacillati</taxon>
        <taxon>Actinomycetota</taxon>
        <taxon>Coriobacteriia</taxon>
        <taxon>Coriobacteriales</taxon>
        <taxon>Coriobacteriaceae</taxon>
        <taxon>Collinsella</taxon>
    </lineage>
</organism>
<keyword evidence="6" id="KW-0808">Transferase</keyword>
<dbReference type="Gene3D" id="3.90.220.20">
    <property type="entry name" value="DNA methylase specificity domains"/>
    <property type="match status" value="2"/>
</dbReference>
<keyword evidence="2" id="KW-0680">Restriction system</keyword>
<comment type="similarity">
    <text evidence="1">Belongs to the type-I restriction system S methylase family.</text>
</comment>
<dbReference type="GO" id="GO:0003677">
    <property type="term" value="F:DNA binding"/>
    <property type="evidence" value="ECO:0007669"/>
    <property type="project" value="UniProtKB-KW"/>
</dbReference>
<dbReference type="Gene3D" id="3.40.50.150">
    <property type="entry name" value="Vaccinia Virus protein VP39"/>
    <property type="match status" value="1"/>
</dbReference>
<keyword evidence="7" id="KW-1185">Reference proteome</keyword>
<dbReference type="SUPFAM" id="SSF53335">
    <property type="entry name" value="S-adenosyl-L-methionine-dependent methyltransferases"/>
    <property type="match status" value="1"/>
</dbReference>
<evidence type="ECO:0000313" key="6">
    <source>
        <dbReference type="EMBL" id="VWL93087.1"/>
    </source>
</evidence>
<protein>
    <submittedName>
        <fullName evidence="6">Putative type I restriction enzymeP M protein</fullName>
        <ecNumber evidence="6">2.1.1.72</ecNumber>
    </submittedName>
</protein>
<dbReference type="PANTHER" id="PTHR30408">
    <property type="entry name" value="TYPE-1 RESTRICTION ENZYME ECOKI SPECIFICITY PROTEIN"/>
    <property type="match status" value="1"/>
</dbReference>
<evidence type="ECO:0000259" key="5">
    <source>
        <dbReference type="Pfam" id="PF02384"/>
    </source>
</evidence>
<dbReference type="PROSITE" id="PS00092">
    <property type="entry name" value="N6_MTASE"/>
    <property type="match status" value="1"/>
</dbReference>
<evidence type="ECO:0000256" key="2">
    <source>
        <dbReference type="ARBA" id="ARBA00022747"/>
    </source>
</evidence>
<dbReference type="AlphaFoldDB" id="A0A5K1IWC7"/>
<dbReference type="InterPro" id="IPR029063">
    <property type="entry name" value="SAM-dependent_MTases_sf"/>
</dbReference>
<dbReference type="PRINTS" id="PR00507">
    <property type="entry name" value="N12N6MTFRASE"/>
</dbReference>
<feature type="domain" description="DNA methylase adenine-specific" evidence="5">
    <location>
        <begin position="406"/>
        <end position="667"/>
    </location>
</feature>
<reference evidence="6 7" key="1">
    <citation type="submission" date="2019-10" db="EMBL/GenBank/DDBJ databases">
        <authorList>
            <person name="Wolf R A."/>
        </authorList>
    </citation>
    <scope>NUCLEOTIDE SEQUENCE [LARGE SCALE GENOMIC DNA]</scope>
    <source>
        <strain evidence="6">Collinsella_aerofaciens_MC2</strain>
    </source>
</reference>
<feature type="domain" description="Type I restriction modification DNA specificity" evidence="4">
    <location>
        <begin position="1109"/>
        <end position="1258"/>
    </location>
</feature>
<proteinExistence type="inferred from homology"/>
<evidence type="ECO:0000256" key="3">
    <source>
        <dbReference type="ARBA" id="ARBA00023125"/>
    </source>
</evidence>
<dbReference type="InterPro" id="IPR052021">
    <property type="entry name" value="Type-I_RS_S_subunit"/>
</dbReference>
<sequence>MITLDNLRDALRALCYEPSGDGTVYQKSWEETSAQVTVDFSKKRIGYPKDLGFKVNKDTTCNFSDNENFVVLACVTMLLDKGYRPESLELEREWALGHEQKSGRADICINDVRGDTLAIVECKTPGTEFKNEFKNMQSDGGQLLSYWQQERATRWLVLFACDFINNEIVPDQVSINCSDDENFIALAKRDDTIALYRDAHTVEQLHQVWTETYNQQVEGNILFGDRSTAYHPMVPPLLKKDLVDFRAEDSIVNRFEEILRHNNVSDKENAFNRLIALFIAKLQDELSKMPTQEIEFQYRQGRDTYETLQDRLQRLHSDGMRKLMREEVLYVPNDYAENLISNYTGQHRKKLIEELNGTLRKLKFYTNNDFAFKDVHNEELFLQNGKVLVETVQLLQPYRIVGTQDIQFLGDLFEQLLNQGFKQNEGQFFTPVPITRFIWKSLPLDSIVQDEAGAVHYPRVIDYACGAGHFLTEGFEEISDAACQYDPTIEDDLGDADWVRDNLVGIEKDYRLARVSKVSFYMHGAGQGNVVFGDGLENYPDKGIDSRTDRGRFDILVANPPYSVAAFKPHLKLHNNELKVLETISDSGSEIETLFVERAAQLVRPGGYAAIVLPTSILDKSTSSSFMAARDVLLSSFEIVSIARFGSGTFAATGTNVAIMFLRRFDEIPPRNANALDFVDAVFERRKLAGWKDESAFNAYLGTINVDGDTYRAFLAGEADWNEWANTRHFNVYCHLFESSKELKTLRKRKTWKAADKNSQLKAENELFYRYAHKEERKRLRVWGLVCGEQTLIINSPNTTKEIASFLGYKWSNRKGNEGIQPIDGEGVLYSDDESDDTNSLSGIIRAWFSGEQVEPGDLAQYYYYAKTADFIDFDAEKFDETLTIPRSFYKPRSFAQGTVVKTLGDITSYVTNSVAQSSITTDTYVTTENMVKDRGGITAYSGELPASTGTAYKKGDTLVSNIRPYLQKIWLADRDGACSKDVLVFRSINTDSLLPEFLHLLLWQKDFFDYDMSTFTGTGRPRGDKDELLKYPIPVPTLSEQRALIDDFNRLTDEISSKRQKIAALKESVKSRFVEMFGTKTHASWPIETIGNYSIEMHYGTSAKAGADGDYVYIRMNNITDDGILDLTDTKRITLKGQALENATVRHGDMLFNRTNSIDKVGKTCVFHQSETMVIAGYIVCVRFADHSSAEYVSGYLNSKEGKRVLRNIAKGSVHQANISAADLAAIPIAIPPLSLQQDFADFAAEADKSQFALEQEVDALSAERDALLDRFLA</sequence>
<dbReference type="CDD" id="cd17524">
    <property type="entry name" value="RMtype1_S_EcoUTORF5051P-TRD2-CR2_like"/>
    <property type="match status" value="1"/>
</dbReference>